<accession>A0A0F7L426</accession>
<reference evidence="1" key="1">
    <citation type="journal article" date="2015" name="Front. Microbiol.">
        <title>Combining genomic sequencing methods to explore viral diversity and reveal potential virus-host interactions.</title>
        <authorList>
            <person name="Chow C.E."/>
            <person name="Winget D.M."/>
            <person name="White R.A.III."/>
            <person name="Hallam S.J."/>
            <person name="Suttle C.A."/>
        </authorList>
    </citation>
    <scope>NUCLEOTIDE SEQUENCE</scope>
    <source>
        <strain evidence="1">H4084949</strain>
    </source>
</reference>
<name>A0A0F7L426_9VIRU</name>
<dbReference type="EMBL" id="KR029591">
    <property type="protein sequence ID" value="AKH47324.1"/>
    <property type="molecule type" value="Genomic_DNA"/>
</dbReference>
<organism evidence="1">
    <name type="scientific">uncultured marine virus</name>
    <dbReference type="NCBI Taxonomy" id="186617"/>
    <lineage>
        <taxon>Viruses</taxon>
        <taxon>environmental samples</taxon>
    </lineage>
</organism>
<reference evidence="1" key="2">
    <citation type="submission" date="2015-03" db="EMBL/GenBank/DDBJ databases">
        <authorList>
            <person name="Chow C.-E.T."/>
            <person name="Winget D.M."/>
            <person name="White R.A.III."/>
            <person name="Hallam S.J."/>
            <person name="Suttle C.A."/>
        </authorList>
    </citation>
    <scope>NUCLEOTIDE SEQUENCE</scope>
    <source>
        <strain evidence="1">H4084949</strain>
    </source>
</reference>
<proteinExistence type="predicted"/>
<evidence type="ECO:0000313" key="1">
    <source>
        <dbReference type="EMBL" id="AKH47324.1"/>
    </source>
</evidence>
<sequence>MASSDIISVRLAFPTVAAGTDEERGCVHGMAGEWRLTAAKLQPCTTTAVDASNYTVLSVKAGLGGTSLGTLSTETTVGAALTAGTVSEVTLSGGTALEFGADDPIYVEKDDSGTGAAADGEWTFILQQVR</sequence>
<protein>
    <submittedName>
        <fullName evidence="1">Uncharacterized protein</fullName>
    </submittedName>
</protein>